<comment type="caution">
    <text evidence="3">The sequence shown here is derived from an EMBL/GenBank/DDBJ whole genome shotgun (WGS) entry which is preliminary data.</text>
</comment>
<keyword evidence="1" id="KW-0238">DNA-binding</keyword>
<dbReference type="PROSITE" id="PS50943">
    <property type="entry name" value="HTH_CROC1"/>
    <property type="match status" value="1"/>
</dbReference>
<dbReference type="Gene3D" id="1.25.40.10">
    <property type="entry name" value="Tetratricopeptide repeat domain"/>
    <property type="match status" value="1"/>
</dbReference>
<evidence type="ECO:0000313" key="4">
    <source>
        <dbReference type="Proteomes" id="UP000527860"/>
    </source>
</evidence>
<dbReference type="EMBL" id="JABEVU030000001">
    <property type="protein sequence ID" value="MDB0580901.1"/>
    <property type="molecule type" value="Genomic_DNA"/>
</dbReference>
<dbReference type="Pfam" id="PF01381">
    <property type="entry name" value="HTH_3"/>
    <property type="match status" value="1"/>
</dbReference>
<dbReference type="InterPro" id="IPR050807">
    <property type="entry name" value="TransReg_Diox_bact_type"/>
</dbReference>
<dbReference type="CDD" id="cd00093">
    <property type="entry name" value="HTH_XRE"/>
    <property type="match status" value="1"/>
</dbReference>
<dbReference type="PANTHER" id="PTHR46797:SF1">
    <property type="entry name" value="METHYLPHOSPHONATE SYNTHASE"/>
    <property type="match status" value="1"/>
</dbReference>
<dbReference type="InterPro" id="IPR010982">
    <property type="entry name" value="Lambda_DNA-bd_dom_sf"/>
</dbReference>
<sequence length="421" mass="49764">MTLGKRIRQLRKERNMTLVDLAGGKITKGMLSLIENDKSQPSMTTLSHIAKKLDVSIGYLTREGDEEWTRQMLAEADFSHYFSFPFEHIEKNILPHLDRVSQGSKGMDLYNIIRIYYRYKGEHATADEYTEKIGNFYRRIGIEHLVVKNRLNDAISLMYSQDYTEAYNRLVDSEAEVMEFKAYDPHLELEYVYLKAIFSVPVDMEECIPLANRVIELSYDMENFKYFFSANMILGYYYGLEGDMENHGKYEERLKQYLQFNSQEKYELELIDADHPITVFHVLVEDTKQRADLYEAYVRKIEAHHEADNIQSSNMAFYHPLFLLEMAYFKKDYRTVVENYKEGMYIRSAAQHPIDRIIMATRSCIYPLSLHHLGERRQAREAFERIEETIEDIKHSVFTKEFSMIRDIIFEGNRGMVPKEK</sequence>
<evidence type="ECO:0000259" key="2">
    <source>
        <dbReference type="PROSITE" id="PS50943"/>
    </source>
</evidence>
<dbReference type="PANTHER" id="PTHR46797">
    <property type="entry name" value="HTH-TYPE TRANSCRIPTIONAL REGULATOR"/>
    <property type="match status" value="1"/>
</dbReference>
<dbReference type="Proteomes" id="UP000527860">
    <property type="component" value="Unassembled WGS sequence"/>
</dbReference>
<reference evidence="3 4" key="2">
    <citation type="submission" date="2022-12" db="EMBL/GenBank/DDBJ databases">
        <title>Genome analysis and biological profiling of marine Salinicoccus roseus MOSEL-ME25.</title>
        <authorList>
            <person name="Mirza F.T."/>
            <person name="Xie Y."/>
            <person name="Shinwari Z.K."/>
        </authorList>
    </citation>
    <scope>NUCLEOTIDE SEQUENCE [LARGE SCALE GENOMIC DNA]</scope>
    <source>
        <strain evidence="3 4">MOSEL-ME25</strain>
    </source>
</reference>
<dbReference type="GeneID" id="77845653"/>
<organism evidence="3 4">
    <name type="scientific">Salinicoccus roseus</name>
    <dbReference type="NCBI Taxonomy" id="45670"/>
    <lineage>
        <taxon>Bacteria</taxon>
        <taxon>Bacillati</taxon>
        <taxon>Bacillota</taxon>
        <taxon>Bacilli</taxon>
        <taxon>Bacillales</taxon>
        <taxon>Staphylococcaceae</taxon>
        <taxon>Salinicoccus</taxon>
    </lineage>
</organism>
<protein>
    <submittedName>
        <fullName evidence="3">Helix-turn-helix transcriptional regulator</fullName>
    </submittedName>
</protein>
<evidence type="ECO:0000256" key="1">
    <source>
        <dbReference type="ARBA" id="ARBA00023125"/>
    </source>
</evidence>
<dbReference type="InterPro" id="IPR001387">
    <property type="entry name" value="Cro/C1-type_HTH"/>
</dbReference>
<proteinExistence type="predicted"/>
<feature type="domain" description="HTH cro/C1-type" evidence="2">
    <location>
        <begin position="7"/>
        <end position="60"/>
    </location>
</feature>
<dbReference type="RefSeq" id="WP_052443730.1">
    <property type="nucleotide sequence ID" value="NZ_JABEVU030000001.1"/>
</dbReference>
<name>A0ABT4YKL3_9STAP</name>
<keyword evidence="4" id="KW-1185">Reference proteome</keyword>
<dbReference type="InterPro" id="IPR011990">
    <property type="entry name" value="TPR-like_helical_dom_sf"/>
</dbReference>
<reference evidence="4" key="1">
    <citation type="submission" date="2020-04" db="EMBL/GenBank/DDBJ databases">
        <title>Genome analysis and biological profiling of marine Cellulosimicrobium funkei MOSEL-ME6.</title>
        <authorList>
            <person name="Tanveer F."/>
            <person name="Xie Y."/>
            <person name="Shinwari Z.K."/>
        </authorList>
    </citation>
    <scope>NUCLEOTIDE SEQUENCE [LARGE SCALE GENOMIC DNA]</scope>
    <source>
        <strain evidence="4">MOSEL-ME25</strain>
    </source>
</reference>
<evidence type="ECO:0000313" key="3">
    <source>
        <dbReference type="EMBL" id="MDB0580901.1"/>
    </source>
</evidence>
<dbReference type="SUPFAM" id="SSF47413">
    <property type="entry name" value="lambda repressor-like DNA-binding domains"/>
    <property type="match status" value="1"/>
</dbReference>
<gene>
    <name evidence="3" type="ORF">F7P68_0010175</name>
</gene>
<dbReference type="SMART" id="SM00530">
    <property type="entry name" value="HTH_XRE"/>
    <property type="match status" value="1"/>
</dbReference>
<accession>A0ABT4YKL3</accession>